<evidence type="ECO:0000313" key="1">
    <source>
        <dbReference type="EMBL" id="JAH16308.1"/>
    </source>
</evidence>
<proteinExistence type="predicted"/>
<dbReference type="AlphaFoldDB" id="A0A0E9QJR6"/>
<reference evidence="1" key="2">
    <citation type="journal article" date="2015" name="Fish Shellfish Immunol.">
        <title>Early steps in the European eel (Anguilla anguilla)-Vibrio vulnificus interaction in the gills: Role of the RtxA13 toxin.</title>
        <authorList>
            <person name="Callol A."/>
            <person name="Pajuelo D."/>
            <person name="Ebbesson L."/>
            <person name="Teles M."/>
            <person name="MacKenzie S."/>
            <person name="Amaro C."/>
        </authorList>
    </citation>
    <scope>NUCLEOTIDE SEQUENCE</scope>
</reference>
<reference evidence="1" key="1">
    <citation type="submission" date="2014-11" db="EMBL/GenBank/DDBJ databases">
        <authorList>
            <person name="Amaro Gonzalez C."/>
        </authorList>
    </citation>
    <scope>NUCLEOTIDE SEQUENCE</scope>
</reference>
<accession>A0A0E9QJR6</accession>
<organism evidence="1">
    <name type="scientific">Anguilla anguilla</name>
    <name type="common">European freshwater eel</name>
    <name type="synonym">Muraena anguilla</name>
    <dbReference type="NCBI Taxonomy" id="7936"/>
    <lineage>
        <taxon>Eukaryota</taxon>
        <taxon>Metazoa</taxon>
        <taxon>Chordata</taxon>
        <taxon>Craniata</taxon>
        <taxon>Vertebrata</taxon>
        <taxon>Euteleostomi</taxon>
        <taxon>Actinopterygii</taxon>
        <taxon>Neopterygii</taxon>
        <taxon>Teleostei</taxon>
        <taxon>Anguilliformes</taxon>
        <taxon>Anguillidae</taxon>
        <taxon>Anguilla</taxon>
    </lineage>
</organism>
<dbReference type="EMBL" id="GBXM01092269">
    <property type="protein sequence ID" value="JAH16308.1"/>
    <property type="molecule type" value="Transcribed_RNA"/>
</dbReference>
<protein>
    <submittedName>
        <fullName evidence="1">Uncharacterized protein</fullName>
    </submittedName>
</protein>
<sequence>MAMVSLQKLSEMQTMQYSCN</sequence>
<name>A0A0E9QJR6_ANGAN</name>